<evidence type="ECO:0000313" key="3">
    <source>
        <dbReference type="Proteomes" id="UP000239735"/>
    </source>
</evidence>
<protein>
    <submittedName>
        <fullName evidence="2">Uncharacterized protein</fullName>
    </submittedName>
</protein>
<dbReference type="AlphaFoldDB" id="A0A2N9LEG3"/>
<organism evidence="2 3">
    <name type="scientific">Candidatus Sulfuritelmatomonas gaucii</name>
    <dbReference type="NCBI Taxonomy" id="2043161"/>
    <lineage>
        <taxon>Bacteria</taxon>
        <taxon>Pseudomonadati</taxon>
        <taxon>Acidobacteriota</taxon>
        <taxon>Terriglobia</taxon>
        <taxon>Terriglobales</taxon>
        <taxon>Acidobacteriaceae</taxon>
        <taxon>Candidatus Sulfuritelmatomonas</taxon>
    </lineage>
</organism>
<feature type="compositionally biased region" description="Basic and acidic residues" evidence="1">
    <location>
        <begin position="222"/>
        <end position="234"/>
    </location>
</feature>
<reference evidence="3" key="1">
    <citation type="submission" date="2018-02" db="EMBL/GenBank/DDBJ databases">
        <authorList>
            <person name="Hausmann B."/>
        </authorList>
    </citation>
    <scope>NUCLEOTIDE SEQUENCE [LARGE SCALE GENOMIC DNA]</scope>
    <source>
        <strain evidence="3">Peat soil MAG SbA5</strain>
    </source>
</reference>
<sequence length="313" mass="35843">MHHQKNLRPCLQLNAAIRAGNARAAQRPPLKVQFQPGLAQHNSCMHGMRGTSRIEHLVHVVRASHRIGCVSCAAVQTHGHRVVHSCRLVWPHQADQPQRHRLLSVFLAIRAIEHKRQQRRIRVPLRNRFRHATVECSALIQSAPRVVQSVNHLHPDLLADLQALGIQRSRHLRLDDRAHRNVHVWNRCASRLAGLIGRRRRCRRGCKVKGNESRHGWTGRAQRADGESGKHRNTGDAGNPWYPDESTRSYVHSFPFNRLFSRKSRLVFEAACQYIPTCTSSILFCVRFWPEGLGGSRFALRIALSRRRAVRSH</sequence>
<proteinExistence type="predicted"/>
<dbReference type="EMBL" id="OKRB01000089">
    <property type="protein sequence ID" value="SPE21649.1"/>
    <property type="molecule type" value="Genomic_DNA"/>
</dbReference>
<dbReference type="Proteomes" id="UP000239735">
    <property type="component" value="Unassembled WGS sequence"/>
</dbReference>
<evidence type="ECO:0000256" key="1">
    <source>
        <dbReference type="SAM" id="MobiDB-lite"/>
    </source>
</evidence>
<name>A0A2N9LEG3_9BACT</name>
<feature type="region of interest" description="Disordered" evidence="1">
    <location>
        <begin position="213"/>
        <end position="241"/>
    </location>
</feature>
<gene>
    <name evidence="2" type="ORF">SBA5_320021</name>
</gene>
<evidence type="ECO:0000313" key="2">
    <source>
        <dbReference type="EMBL" id="SPE21649.1"/>
    </source>
</evidence>
<accession>A0A2N9LEG3</accession>